<evidence type="ECO:0000313" key="12">
    <source>
        <dbReference type="EMBL" id="MBC5627862.1"/>
    </source>
</evidence>
<feature type="binding site" evidence="11">
    <location>
        <position position="39"/>
    </location>
    <ligand>
        <name>substrate</name>
    </ligand>
</feature>
<dbReference type="Proteomes" id="UP000596929">
    <property type="component" value="Unassembled WGS sequence"/>
</dbReference>
<evidence type="ECO:0000313" key="13">
    <source>
        <dbReference type="Proteomes" id="UP000596929"/>
    </source>
</evidence>
<evidence type="ECO:0000256" key="5">
    <source>
        <dbReference type="ARBA" id="ARBA00022723"/>
    </source>
</evidence>
<keyword evidence="9 11" id="KW-0460">Magnesium</keyword>
<organism evidence="12 13">
    <name type="scientific">Clostridium hominis</name>
    <dbReference type="NCBI Taxonomy" id="2763036"/>
    <lineage>
        <taxon>Bacteria</taxon>
        <taxon>Bacillati</taxon>
        <taxon>Bacillota</taxon>
        <taxon>Clostridia</taxon>
        <taxon>Eubacteriales</taxon>
        <taxon>Clostridiaceae</taxon>
        <taxon>Clostridium</taxon>
    </lineage>
</organism>
<dbReference type="NCBIfam" id="NF006830">
    <property type="entry name" value="PRK09355.1"/>
    <property type="match status" value="1"/>
</dbReference>
<proteinExistence type="inferred from homology"/>
<comment type="caution">
    <text evidence="12">The sequence shown here is derived from an EMBL/GenBank/DDBJ whole genome shotgun (WGS) entry which is preliminary data.</text>
</comment>
<keyword evidence="10 11" id="KW-0784">Thiamine biosynthesis</keyword>
<comment type="pathway">
    <text evidence="3 11">Cofactor biosynthesis; thiamine diphosphate biosynthesis; 4-methyl-5-(2-phosphoethyl)-thiazole from 5-(2-hydroxyethyl)-4-methylthiazole: step 1/1.</text>
</comment>
<keyword evidence="13" id="KW-1185">Reference proteome</keyword>
<dbReference type="PRINTS" id="PR01099">
    <property type="entry name" value="HYETHTZKNASE"/>
</dbReference>
<evidence type="ECO:0000256" key="8">
    <source>
        <dbReference type="ARBA" id="ARBA00022840"/>
    </source>
</evidence>
<evidence type="ECO:0000256" key="11">
    <source>
        <dbReference type="HAMAP-Rule" id="MF_00228"/>
    </source>
</evidence>
<dbReference type="Gene3D" id="3.40.1190.20">
    <property type="match status" value="1"/>
</dbReference>
<evidence type="ECO:0000256" key="10">
    <source>
        <dbReference type="ARBA" id="ARBA00022977"/>
    </source>
</evidence>
<evidence type="ECO:0000256" key="2">
    <source>
        <dbReference type="ARBA" id="ARBA00001946"/>
    </source>
</evidence>
<dbReference type="EC" id="2.7.1.50" evidence="11"/>
<name>A0ABR7D959_9CLOT</name>
<evidence type="ECO:0000256" key="9">
    <source>
        <dbReference type="ARBA" id="ARBA00022842"/>
    </source>
</evidence>
<evidence type="ECO:0000256" key="4">
    <source>
        <dbReference type="ARBA" id="ARBA00022679"/>
    </source>
</evidence>
<dbReference type="PIRSF" id="PIRSF000513">
    <property type="entry name" value="Thz_kinase"/>
    <property type="match status" value="1"/>
</dbReference>
<comment type="catalytic activity">
    <reaction evidence="1 11">
        <text>5-(2-hydroxyethyl)-4-methylthiazole + ATP = 4-methyl-5-(2-phosphooxyethyl)-thiazole + ADP + H(+)</text>
        <dbReference type="Rhea" id="RHEA:24212"/>
        <dbReference type="ChEBI" id="CHEBI:15378"/>
        <dbReference type="ChEBI" id="CHEBI:17957"/>
        <dbReference type="ChEBI" id="CHEBI:30616"/>
        <dbReference type="ChEBI" id="CHEBI:58296"/>
        <dbReference type="ChEBI" id="CHEBI:456216"/>
        <dbReference type="EC" id="2.7.1.50"/>
    </reaction>
</comment>
<keyword evidence="4 11" id="KW-0808">Transferase</keyword>
<evidence type="ECO:0000256" key="7">
    <source>
        <dbReference type="ARBA" id="ARBA00022777"/>
    </source>
</evidence>
<feature type="binding site" evidence="11">
    <location>
        <position position="168"/>
    </location>
    <ligand>
        <name>ATP</name>
        <dbReference type="ChEBI" id="CHEBI:30616"/>
    </ligand>
</feature>
<dbReference type="EMBL" id="JACOOO010000004">
    <property type="protein sequence ID" value="MBC5627862.1"/>
    <property type="molecule type" value="Genomic_DNA"/>
</dbReference>
<keyword evidence="6 11" id="KW-0547">Nucleotide-binding</keyword>
<reference evidence="12 13" key="1">
    <citation type="submission" date="2020-08" db="EMBL/GenBank/DDBJ databases">
        <title>Genome public.</title>
        <authorList>
            <person name="Liu C."/>
            <person name="Sun Q."/>
        </authorList>
    </citation>
    <scope>NUCLEOTIDE SEQUENCE [LARGE SCALE GENOMIC DNA]</scope>
    <source>
        <strain evidence="12 13">NSJ-6</strain>
    </source>
</reference>
<protein>
    <recommendedName>
        <fullName evidence="11">Hydroxyethylthiazole kinase</fullName>
        <ecNumber evidence="11">2.7.1.50</ecNumber>
    </recommendedName>
    <alternativeName>
        <fullName evidence="11">4-methyl-5-beta-hydroxyethylthiazole kinase</fullName>
        <shortName evidence="11">TH kinase</shortName>
        <shortName evidence="11">Thz kinase</shortName>
    </alternativeName>
</protein>
<evidence type="ECO:0000256" key="3">
    <source>
        <dbReference type="ARBA" id="ARBA00004868"/>
    </source>
</evidence>
<sequence length="270" mass="29018">MEIKNSVIQEKPLIHCITNHITINDCANVVLAVGGKPIMAEHCDEVSGITASAKSLAVNLGNISDNRMKSIMISGIRAREEGIPSIIDIVGVSCSKLRLGFALEFIDRCKPSVIKGNMSEIKAIYGLNTRSKGVDVSEEDVTTEDTIKNNIDIVRELAIKTNSVVVASGAIDIVSDGNETYIIENGCEELSKITGTGCMLNVLIATCISTKDIINGSILGTVIMGVSGEFSRNARGTGSFKIELLDNISTIKVEEILENIKIRMVGKDEF</sequence>
<dbReference type="GO" id="GO:0004417">
    <property type="term" value="F:hydroxyethylthiazole kinase activity"/>
    <property type="evidence" value="ECO:0007669"/>
    <property type="project" value="UniProtKB-EC"/>
</dbReference>
<feature type="binding site" evidence="11">
    <location>
        <position position="115"/>
    </location>
    <ligand>
        <name>ATP</name>
        <dbReference type="ChEBI" id="CHEBI:30616"/>
    </ligand>
</feature>
<dbReference type="InterPro" id="IPR029056">
    <property type="entry name" value="Ribokinase-like"/>
</dbReference>
<keyword evidence="8 11" id="KW-0067">ATP-binding</keyword>
<dbReference type="Pfam" id="PF02110">
    <property type="entry name" value="HK"/>
    <property type="match status" value="1"/>
</dbReference>
<keyword evidence="7 11" id="KW-0418">Kinase</keyword>
<dbReference type="HAMAP" id="MF_00228">
    <property type="entry name" value="Thz_kinase"/>
    <property type="match status" value="1"/>
</dbReference>
<comment type="function">
    <text evidence="11">Catalyzes the phosphorylation of the hydroxyl group of 4-methyl-5-beta-hydroxyethylthiazole (THZ).</text>
</comment>
<feature type="binding site" evidence="11">
    <location>
        <position position="195"/>
    </location>
    <ligand>
        <name>substrate</name>
    </ligand>
</feature>
<accession>A0ABR7D959</accession>
<evidence type="ECO:0000256" key="1">
    <source>
        <dbReference type="ARBA" id="ARBA00001771"/>
    </source>
</evidence>
<gene>
    <name evidence="11 12" type="primary">thiM</name>
    <name evidence="12" type="ORF">H8S20_03045</name>
</gene>
<keyword evidence="5 11" id="KW-0479">Metal-binding</keyword>
<dbReference type="SUPFAM" id="SSF53613">
    <property type="entry name" value="Ribokinase-like"/>
    <property type="match status" value="1"/>
</dbReference>
<dbReference type="InterPro" id="IPR000417">
    <property type="entry name" value="Hyethyz_kinase"/>
</dbReference>
<comment type="cofactor">
    <cofactor evidence="2 11">
        <name>Mg(2+)</name>
        <dbReference type="ChEBI" id="CHEBI:18420"/>
    </cofactor>
</comment>
<dbReference type="RefSeq" id="WP_032119987.1">
    <property type="nucleotide sequence ID" value="NZ_JACOOO010000004.1"/>
</dbReference>
<comment type="similarity">
    <text evidence="11">Belongs to the Thz kinase family.</text>
</comment>
<evidence type="ECO:0000256" key="6">
    <source>
        <dbReference type="ARBA" id="ARBA00022741"/>
    </source>
</evidence>
<dbReference type="CDD" id="cd01170">
    <property type="entry name" value="THZ_kinase"/>
    <property type="match status" value="1"/>
</dbReference>